<dbReference type="InterPro" id="IPR013083">
    <property type="entry name" value="Znf_RING/FYVE/PHD"/>
</dbReference>
<feature type="region of interest" description="Disordered" evidence="5">
    <location>
        <begin position="407"/>
        <end position="437"/>
    </location>
</feature>
<dbReference type="InterPro" id="IPR019786">
    <property type="entry name" value="Zinc_finger_PHD-type_CS"/>
</dbReference>
<dbReference type="EMBL" id="OZ022407">
    <property type="protein sequence ID" value="CAK9438268.1"/>
    <property type="molecule type" value="Genomic_DNA"/>
</dbReference>
<evidence type="ECO:0000256" key="4">
    <source>
        <dbReference type="PROSITE-ProRule" id="PRU00175"/>
    </source>
</evidence>
<evidence type="ECO:0000259" key="7">
    <source>
        <dbReference type="PROSITE" id="PS50089"/>
    </source>
</evidence>
<feature type="region of interest" description="Disordered" evidence="5">
    <location>
        <begin position="186"/>
        <end position="216"/>
    </location>
</feature>
<evidence type="ECO:0000259" key="6">
    <source>
        <dbReference type="PROSITE" id="PS50016"/>
    </source>
</evidence>
<feature type="compositionally biased region" description="Low complexity" evidence="5">
    <location>
        <begin position="344"/>
        <end position="367"/>
    </location>
</feature>
<evidence type="ECO:0000256" key="1">
    <source>
        <dbReference type="ARBA" id="ARBA00022723"/>
    </source>
</evidence>
<dbReference type="InterPro" id="IPR052788">
    <property type="entry name" value="RING-type_E3_ligase_ATL"/>
</dbReference>
<dbReference type="Pfam" id="PF13639">
    <property type="entry name" value="zf-RING_2"/>
    <property type="match status" value="1"/>
</dbReference>
<name>A0ABP0ZJF6_9ASCO</name>
<keyword evidence="1" id="KW-0479">Metal-binding</keyword>
<dbReference type="PROSITE" id="PS50016">
    <property type="entry name" value="ZF_PHD_2"/>
    <property type="match status" value="1"/>
</dbReference>
<dbReference type="Gene3D" id="3.30.40.10">
    <property type="entry name" value="Zinc/RING finger domain, C3HC4 (zinc finger)"/>
    <property type="match status" value="2"/>
</dbReference>
<protein>
    <recommendedName>
        <fullName evidence="10">PHD-type domain-containing protein</fullName>
    </recommendedName>
</protein>
<evidence type="ECO:0000256" key="3">
    <source>
        <dbReference type="ARBA" id="ARBA00022833"/>
    </source>
</evidence>
<dbReference type="PANTHER" id="PTHR45798">
    <property type="entry name" value="RING-H2 FINGER PROTEIN ATL61-RELATED-RELATED"/>
    <property type="match status" value="1"/>
</dbReference>
<dbReference type="SMART" id="SM00184">
    <property type="entry name" value="RING"/>
    <property type="match status" value="2"/>
</dbReference>
<feature type="domain" description="PHD-type" evidence="6">
    <location>
        <begin position="116"/>
        <end position="168"/>
    </location>
</feature>
<dbReference type="InterPro" id="IPR001841">
    <property type="entry name" value="Znf_RING"/>
</dbReference>
<feature type="domain" description="RING-type" evidence="7">
    <location>
        <begin position="119"/>
        <end position="166"/>
    </location>
</feature>
<accession>A0ABP0ZJF6</accession>
<dbReference type="SUPFAM" id="SSF57850">
    <property type="entry name" value="RING/U-box"/>
    <property type="match status" value="1"/>
</dbReference>
<feature type="region of interest" description="Disordered" evidence="5">
    <location>
        <begin position="324"/>
        <end position="375"/>
    </location>
</feature>
<dbReference type="InterPro" id="IPR001965">
    <property type="entry name" value="Znf_PHD"/>
</dbReference>
<dbReference type="CDD" id="cd15517">
    <property type="entry name" value="PHD_TCF19_like"/>
    <property type="match status" value="1"/>
</dbReference>
<dbReference type="SUPFAM" id="SSF57903">
    <property type="entry name" value="FYVE/PHD zinc finger"/>
    <property type="match status" value="1"/>
</dbReference>
<feature type="compositionally biased region" description="Low complexity" evidence="5">
    <location>
        <begin position="412"/>
        <end position="422"/>
    </location>
</feature>
<gene>
    <name evidence="8" type="ORF">LODBEIA_P25030</name>
</gene>
<evidence type="ECO:0000313" key="9">
    <source>
        <dbReference type="Proteomes" id="UP001497383"/>
    </source>
</evidence>
<organism evidence="8 9">
    <name type="scientific">Lodderomyces beijingensis</name>
    <dbReference type="NCBI Taxonomy" id="1775926"/>
    <lineage>
        <taxon>Eukaryota</taxon>
        <taxon>Fungi</taxon>
        <taxon>Dikarya</taxon>
        <taxon>Ascomycota</taxon>
        <taxon>Saccharomycotina</taxon>
        <taxon>Pichiomycetes</taxon>
        <taxon>Debaryomycetaceae</taxon>
        <taxon>Candida/Lodderomyces clade</taxon>
        <taxon>Lodderomyces</taxon>
    </lineage>
</organism>
<dbReference type="PROSITE" id="PS01359">
    <property type="entry name" value="ZF_PHD_1"/>
    <property type="match status" value="1"/>
</dbReference>
<feature type="compositionally biased region" description="Low complexity" evidence="5">
    <location>
        <begin position="196"/>
        <end position="208"/>
    </location>
</feature>
<dbReference type="Pfam" id="PF00628">
    <property type="entry name" value="PHD"/>
    <property type="match status" value="1"/>
</dbReference>
<keyword evidence="3" id="KW-0862">Zinc</keyword>
<keyword evidence="2 4" id="KW-0863">Zinc-finger</keyword>
<feature type="region of interest" description="Disordered" evidence="5">
    <location>
        <begin position="255"/>
        <end position="278"/>
    </location>
</feature>
<sequence length="559" mass="62714">MEDPLSDNECIICFELIKQTDQIGQLPCCPTKLYHRECIEIWSSKANSCPTCRNNYYRVNISVASAPAKIVEVIRVQDRILPNPAINEIPEQFIDLISDVRAQRQQEQLLPTETTTSFCAICSTTRRSSADQSISCYQCGSNFHLYCLGVGQLEQDSLQWDCPMCDYSQESLIPRRRRGVIRSIMASSSRHYQPHARASSSSSTTTRSTLHRPGGLVIFNENNEIDDAFLYEDEEEEEEERGVEEPTFEPELRFLQQQQQQQQSSFDRASPRVMNGGTLLRREKRQEESLTQEEVNSWACFDKVKCKSGNLTAGGSAFRNLESTASTSASSNFVRKKRRKRSIEQSSAMESSSASTTTTTPVVQPRIVQSNIPQPSRIANLINELKTNKKPTPSTLTSSHFSTNFSAFHQHSSPTSESNSTSLANSPMDINYSSSDDNEYTVATTTNTSATTTTTATAASTSTATATIASAPRPRRDQLSYNEKSIIQKHLRANLKSRYKPGVIEDGVISNEEEFIEINKNISRRIYGHILNSSCDVEEIFKDERKLRAIIDEYASNSI</sequence>
<dbReference type="InterPro" id="IPR011011">
    <property type="entry name" value="Znf_FYVE_PHD"/>
</dbReference>
<dbReference type="PROSITE" id="PS50089">
    <property type="entry name" value="ZF_RING_2"/>
    <property type="match status" value="2"/>
</dbReference>
<dbReference type="Proteomes" id="UP001497383">
    <property type="component" value="Chromosome 3"/>
</dbReference>
<evidence type="ECO:0000256" key="2">
    <source>
        <dbReference type="ARBA" id="ARBA00022771"/>
    </source>
</evidence>
<reference evidence="8 9" key="1">
    <citation type="submission" date="2024-03" db="EMBL/GenBank/DDBJ databases">
        <authorList>
            <person name="Brejova B."/>
        </authorList>
    </citation>
    <scope>NUCLEOTIDE SEQUENCE [LARGE SCALE GENOMIC DNA]</scope>
    <source>
        <strain evidence="8 9">CBS 14171</strain>
    </source>
</reference>
<evidence type="ECO:0000256" key="5">
    <source>
        <dbReference type="SAM" id="MobiDB-lite"/>
    </source>
</evidence>
<feature type="domain" description="RING-type" evidence="7">
    <location>
        <begin position="10"/>
        <end position="53"/>
    </location>
</feature>
<dbReference type="SMART" id="SM00249">
    <property type="entry name" value="PHD"/>
    <property type="match status" value="1"/>
</dbReference>
<dbReference type="InterPro" id="IPR019787">
    <property type="entry name" value="Znf_PHD-finger"/>
</dbReference>
<evidence type="ECO:0008006" key="10">
    <source>
        <dbReference type="Google" id="ProtNLM"/>
    </source>
</evidence>
<dbReference type="RefSeq" id="XP_066829441.1">
    <property type="nucleotide sequence ID" value="XM_066972510.1"/>
</dbReference>
<dbReference type="PANTHER" id="PTHR45798:SF97">
    <property type="entry name" value="ALCOHOL-SENSITIVE RING FINGER PROTEIN 1"/>
    <property type="match status" value="1"/>
</dbReference>
<proteinExistence type="predicted"/>
<feature type="compositionally biased region" description="Polar residues" evidence="5">
    <location>
        <begin position="324"/>
        <end position="333"/>
    </location>
</feature>
<keyword evidence="9" id="KW-1185">Reference proteome</keyword>
<evidence type="ECO:0000313" key="8">
    <source>
        <dbReference type="EMBL" id="CAK9438268.1"/>
    </source>
</evidence>
<dbReference type="GeneID" id="92207699"/>